<dbReference type="GO" id="GO:0003676">
    <property type="term" value="F:nucleic acid binding"/>
    <property type="evidence" value="ECO:0007669"/>
    <property type="project" value="InterPro"/>
</dbReference>
<evidence type="ECO:0000313" key="3">
    <source>
        <dbReference type="Proteomes" id="UP000772434"/>
    </source>
</evidence>
<dbReference type="Pfam" id="PF16486">
    <property type="entry name" value="ArgoN"/>
    <property type="match status" value="1"/>
</dbReference>
<dbReference type="InterPro" id="IPR012337">
    <property type="entry name" value="RNaseH-like_sf"/>
</dbReference>
<dbReference type="Gene3D" id="3.40.50.2300">
    <property type="match status" value="1"/>
</dbReference>
<dbReference type="Gene3D" id="2.170.260.10">
    <property type="entry name" value="paz domain"/>
    <property type="match status" value="1"/>
</dbReference>
<dbReference type="PROSITE" id="PS50822">
    <property type="entry name" value="PIWI"/>
    <property type="match status" value="1"/>
</dbReference>
<dbReference type="AlphaFoldDB" id="A0A9P5UDR8"/>
<dbReference type="SUPFAM" id="SSF101690">
    <property type="entry name" value="PAZ domain"/>
    <property type="match status" value="1"/>
</dbReference>
<keyword evidence="3" id="KW-1185">Reference proteome</keyword>
<dbReference type="PANTHER" id="PTHR22891">
    <property type="entry name" value="EUKARYOTIC TRANSLATION INITIATION FACTOR 2C"/>
    <property type="match status" value="1"/>
</dbReference>
<dbReference type="Gene3D" id="3.30.420.10">
    <property type="entry name" value="Ribonuclease H-like superfamily/Ribonuclease H"/>
    <property type="match status" value="1"/>
</dbReference>
<dbReference type="SMART" id="SM00950">
    <property type="entry name" value="Piwi"/>
    <property type="match status" value="1"/>
</dbReference>
<dbReference type="EMBL" id="JADNRY010000009">
    <property type="protein sequence ID" value="KAF9075452.1"/>
    <property type="molecule type" value="Genomic_DNA"/>
</dbReference>
<reference evidence="2" key="1">
    <citation type="submission" date="2020-11" db="EMBL/GenBank/DDBJ databases">
        <authorList>
            <consortium name="DOE Joint Genome Institute"/>
            <person name="Ahrendt S."/>
            <person name="Riley R."/>
            <person name="Andreopoulos W."/>
            <person name="Labutti K."/>
            <person name="Pangilinan J."/>
            <person name="Ruiz-Duenas F.J."/>
            <person name="Barrasa J.M."/>
            <person name="Sanchez-Garcia M."/>
            <person name="Camarero S."/>
            <person name="Miyauchi S."/>
            <person name="Serrano A."/>
            <person name="Linde D."/>
            <person name="Babiker R."/>
            <person name="Drula E."/>
            <person name="Ayuso-Fernandez I."/>
            <person name="Pacheco R."/>
            <person name="Padilla G."/>
            <person name="Ferreira P."/>
            <person name="Barriuso J."/>
            <person name="Kellner H."/>
            <person name="Castanera R."/>
            <person name="Alfaro M."/>
            <person name="Ramirez L."/>
            <person name="Pisabarro A.G."/>
            <person name="Kuo A."/>
            <person name="Tritt A."/>
            <person name="Lipzen A."/>
            <person name="He G."/>
            <person name="Yan M."/>
            <person name="Ng V."/>
            <person name="Cullen D."/>
            <person name="Martin F."/>
            <person name="Rosso M.-N."/>
            <person name="Henrissat B."/>
            <person name="Hibbett D."/>
            <person name="Martinez A.T."/>
            <person name="Grigoriev I.V."/>
        </authorList>
    </citation>
    <scope>NUCLEOTIDE SEQUENCE</scope>
    <source>
        <strain evidence="2">AH 40177</strain>
    </source>
</reference>
<sequence length="876" mass="99407">MSVVNTPQRHPRYGTVGNHVDVDTNAFELSWPADSIVIHYDVTLKANFRGRGGKEIALGGEKGRELVQRLQTKIRPDLFPVPGGYDGKKNLYAFRAFKFTSQRFTVPWEKAVNDDKDVDVTIVRVREVDISLLRRILAGHEQGKPESIGTGTDVASSINMLQVFLQATPREAEGNLVKGKSVYAYRRRGNLNQNQRKFDEKMSPLRLIDGLFQSVRLSIDRLIVNIDFTVGVLLPGMSLEELCAKFLHCQNVRDIQRYTSRVEFDRLKHFLRDVKVTVNIPGKSSKAKARRIRGLILDVGSHTFDRNGVPTTVEKYFLETHNTRISPKTIGVSIGHHEIFPISVCTVPEQLYKSRLEPDKVREVLSYVPQNPQQRLQRIQAGWQNLEYSTSHFLRGANITVNDRPLAIRGRLLDEVSIRYGPDSGRSRPNNFSKKRGTWDVMGRRLFQPVKLSCVMILNFTGRPTFQGSELETLGFHLFKNMEARGISMGKKTAIIDCQTFTDDLKLRDFIWGKIKEEKAPPDTLLVAILPENAAELYANIKRVGDVMLGIPTQCVRWSSKLIKNTRDNRVDQYLNNLILKINTRCGGINHVPDSDVMEFLRKVPTMVIGADVSHPSPGSRAPSFASLVSSRDPYCSLYSGQIKMQPSRQEVIDPNSLSDMMKNAIDLFNKINAPHPLQRIFFFRDGVSEGEFETIRKHELDVLKKLLWDLYKDKMPSITFMVVGKRHHFRFFPRSSRDADSSGNCPSGFVVDQGIEHPVYSDFYLQSQAGLKGTSIPAHYTVIEDKNCGGSGDWLQAIAYTLCHTYQRSTCSVKIPAPVYYADLVCQRARFHFPSKFSNQIEDLSDAASDDVPMNLAQDFHERHDRLEKNHALHV</sequence>
<evidence type="ECO:0000313" key="2">
    <source>
        <dbReference type="EMBL" id="KAF9075452.1"/>
    </source>
</evidence>
<accession>A0A9P5UDR8</accession>
<dbReference type="SUPFAM" id="SSF53098">
    <property type="entry name" value="Ribonuclease H-like"/>
    <property type="match status" value="1"/>
</dbReference>
<dbReference type="InterPro" id="IPR003165">
    <property type="entry name" value="Piwi"/>
</dbReference>
<dbReference type="OrthoDB" id="10252740at2759"/>
<proteinExistence type="predicted"/>
<dbReference type="InterPro" id="IPR036397">
    <property type="entry name" value="RNaseH_sf"/>
</dbReference>
<dbReference type="InterPro" id="IPR032474">
    <property type="entry name" value="Argonaute_N"/>
</dbReference>
<gene>
    <name evidence="2" type="ORF">BDP27DRAFT_1315043</name>
</gene>
<feature type="domain" description="Piwi" evidence="1">
    <location>
        <begin position="525"/>
        <end position="835"/>
    </location>
</feature>
<evidence type="ECO:0000259" key="1">
    <source>
        <dbReference type="PROSITE" id="PS50822"/>
    </source>
</evidence>
<organism evidence="2 3">
    <name type="scientific">Rhodocollybia butyracea</name>
    <dbReference type="NCBI Taxonomy" id="206335"/>
    <lineage>
        <taxon>Eukaryota</taxon>
        <taxon>Fungi</taxon>
        <taxon>Dikarya</taxon>
        <taxon>Basidiomycota</taxon>
        <taxon>Agaricomycotina</taxon>
        <taxon>Agaricomycetes</taxon>
        <taxon>Agaricomycetidae</taxon>
        <taxon>Agaricales</taxon>
        <taxon>Marasmiineae</taxon>
        <taxon>Omphalotaceae</taxon>
        <taxon>Rhodocollybia</taxon>
    </lineage>
</organism>
<feature type="non-terminal residue" evidence="2">
    <location>
        <position position="876"/>
    </location>
</feature>
<protein>
    <submittedName>
        <fullName evidence="2">Piwi domain-containing protein</fullName>
    </submittedName>
</protein>
<comment type="caution">
    <text evidence="2">The sequence shown here is derived from an EMBL/GenBank/DDBJ whole genome shotgun (WGS) entry which is preliminary data.</text>
</comment>
<dbReference type="Pfam" id="PF02171">
    <property type="entry name" value="Piwi"/>
    <property type="match status" value="1"/>
</dbReference>
<name>A0A9P5UDR8_9AGAR</name>
<dbReference type="Proteomes" id="UP000772434">
    <property type="component" value="Unassembled WGS sequence"/>
</dbReference>
<dbReference type="InterPro" id="IPR036085">
    <property type="entry name" value="PAZ_dom_sf"/>
</dbReference>